<evidence type="ECO:0000256" key="5">
    <source>
        <dbReference type="ARBA" id="ARBA00012201"/>
    </source>
</evidence>
<evidence type="ECO:0000256" key="4">
    <source>
        <dbReference type="ARBA" id="ARBA00004141"/>
    </source>
</evidence>
<evidence type="ECO:0000256" key="19">
    <source>
        <dbReference type="ARBA" id="ARBA00075879"/>
    </source>
</evidence>
<dbReference type="STRING" id="333673.A0A3M0K7F5"/>
<comment type="catalytic activity">
    <reaction evidence="1">
        <text>ATP = 3',5'-cyclic AMP + diphosphate</text>
        <dbReference type="Rhea" id="RHEA:15389"/>
        <dbReference type="ChEBI" id="CHEBI:30616"/>
        <dbReference type="ChEBI" id="CHEBI:33019"/>
        <dbReference type="ChEBI" id="CHEBI:58165"/>
        <dbReference type="EC" id="4.6.1.1"/>
    </reaction>
</comment>
<dbReference type="Pfam" id="PF16214">
    <property type="entry name" value="AC_N"/>
    <property type="match status" value="1"/>
</dbReference>
<dbReference type="InterPro" id="IPR029787">
    <property type="entry name" value="Nucleotide_cyclase"/>
</dbReference>
<reference evidence="25 26" key="1">
    <citation type="submission" date="2018-07" db="EMBL/GenBank/DDBJ databases">
        <title>A high quality draft genome assembly of the barn swallow (H. rustica rustica).</title>
        <authorList>
            <person name="Formenti G."/>
            <person name="Chiara M."/>
            <person name="Poveda L."/>
            <person name="Francoijs K.-J."/>
            <person name="Bonisoli-Alquati A."/>
            <person name="Canova L."/>
            <person name="Gianfranceschi L."/>
            <person name="Horner D.S."/>
            <person name="Saino N."/>
        </authorList>
    </citation>
    <scope>NUCLEOTIDE SEQUENCE [LARGE SCALE GENOMIC DNA]</scope>
    <source>
        <strain evidence="25">Chelidonia</strain>
        <tissue evidence="25">Blood</tissue>
    </source>
</reference>
<evidence type="ECO:0000313" key="25">
    <source>
        <dbReference type="EMBL" id="RMC09079.1"/>
    </source>
</evidence>
<feature type="transmembrane region" description="Helical" evidence="23">
    <location>
        <begin position="453"/>
        <end position="472"/>
    </location>
</feature>
<evidence type="ECO:0000256" key="7">
    <source>
        <dbReference type="ARBA" id="ARBA00022723"/>
    </source>
</evidence>
<keyword evidence="7" id="KW-0479">Metal-binding</keyword>
<comment type="similarity">
    <text evidence="22">Belongs to the adenylyl cyclase class-4/guanylyl cyclase family.</text>
</comment>
<gene>
    <name evidence="25" type="ORF">DUI87_14085</name>
</gene>
<feature type="transmembrane region" description="Helical" evidence="23">
    <location>
        <begin position="89"/>
        <end position="113"/>
    </location>
</feature>
<evidence type="ECO:0000256" key="16">
    <source>
        <dbReference type="ARBA" id="ARBA00023211"/>
    </source>
</evidence>
<keyword evidence="10" id="KW-0067">ATP-binding</keyword>
<accession>A0A3M0K7F5</accession>
<keyword evidence="8" id="KW-0677">Repeat</keyword>
<evidence type="ECO:0000256" key="12">
    <source>
        <dbReference type="ARBA" id="ARBA00022989"/>
    </source>
</evidence>
<evidence type="ECO:0000256" key="21">
    <source>
        <dbReference type="ARBA" id="ARBA00081429"/>
    </source>
</evidence>
<keyword evidence="6 23" id="KW-0812">Transmembrane</keyword>
<dbReference type="GO" id="GO:0005524">
    <property type="term" value="F:ATP binding"/>
    <property type="evidence" value="ECO:0007669"/>
    <property type="project" value="UniProtKB-KW"/>
</dbReference>
<dbReference type="PROSITE" id="PS50125">
    <property type="entry name" value="GUANYLATE_CYCLASE_2"/>
    <property type="match status" value="2"/>
</dbReference>
<feature type="transmembrane region" description="Helical" evidence="23">
    <location>
        <begin position="63"/>
        <end position="83"/>
    </location>
</feature>
<keyword evidence="13" id="KW-0115">cAMP biosynthesis</keyword>
<dbReference type="FunFam" id="3.30.70.1230:FF:000003">
    <property type="entry name" value="Adenylate cyclase"/>
    <property type="match status" value="1"/>
</dbReference>
<evidence type="ECO:0000256" key="18">
    <source>
        <dbReference type="ARBA" id="ARBA00070494"/>
    </source>
</evidence>
<keyword evidence="16" id="KW-0464">Manganese</keyword>
<evidence type="ECO:0000256" key="23">
    <source>
        <dbReference type="SAM" id="Phobius"/>
    </source>
</evidence>
<comment type="subcellular location">
    <subcellularLocation>
        <location evidence="4">Membrane</location>
        <topology evidence="4">Multi-pass membrane protein</topology>
    </subcellularLocation>
</comment>
<keyword evidence="15" id="KW-0325">Glycoprotein</keyword>
<evidence type="ECO:0000256" key="8">
    <source>
        <dbReference type="ARBA" id="ARBA00022737"/>
    </source>
</evidence>
<keyword evidence="17 22" id="KW-0456">Lyase</keyword>
<feature type="transmembrane region" description="Helical" evidence="23">
    <location>
        <begin position="125"/>
        <end position="152"/>
    </location>
</feature>
<dbReference type="Gene3D" id="3.30.70.1230">
    <property type="entry name" value="Nucleotide cyclase"/>
    <property type="match status" value="2"/>
</dbReference>
<comment type="cofactor">
    <cofactor evidence="2">
        <name>Mn(2+)</name>
        <dbReference type="ChEBI" id="CHEBI:29035"/>
    </cofactor>
</comment>
<dbReference type="EMBL" id="QRBI01000116">
    <property type="protein sequence ID" value="RMC09079.1"/>
    <property type="molecule type" value="Genomic_DNA"/>
</dbReference>
<dbReference type="SUPFAM" id="SSF55073">
    <property type="entry name" value="Nucleotide cyclase"/>
    <property type="match status" value="2"/>
</dbReference>
<feature type="transmembrane region" description="Helical" evidence="23">
    <location>
        <begin position="565"/>
        <end position="583"/>
    </location>
</feature>
<evidence type="ECO:0000256" key="11">
    <source>
        <dbReference type="ARBA" id="ARBA00022842"/>
    </source>
</evidence>
<feature type="transmembrane region" description="Helical" evidence="23">
    <location>
        <begin position="503"/>
        <end position="521"/>
    </location>
</feature>
<dbReference type="Proteomes" id="UP000269221">
    <property type="component" value="Unassembled WGS sequence"/>
</dbReference>
<evidence type="ECO:0000256" key="22">
    <source>
        <dbReference type="RuleBase" id="RU000405"/>
    </source>
</evidence>
<dbReference type="PANTHER" id="PTHR45627">
    <property type="entry name" value="ADENYLATE CYCLASE TYPE 1"/>
    <property type="match status" value="1"/>
</dbReference>
<evidence type="ECO:0000313" key="26">
    <source>
        <dbReference type="Proteomes" id="UP000269221"/>
    </source>
</evidence>
<feature type="domain" description="Guanylate cyclase" evidence="24">
    <location>
        <begin position="645"/>
        <end position="790"/>
    </location>
</feature>
<dbReference type="AlphaFoldDB" id="A0A3M0K7F5"/>
<evidence type="ECO:0000256" key="6">
    <source>
        <dbReference type="ARBA" id="ARBA00022692"/>
    </source>
</evidence>
<dbReference type="Pfam" id="PF00211">
    <property type="entry name" value="Guanylate_cyc"/>
    <property type="match status" value="2"/>
</dbReference>
<dbReference type="PANTHER" id="PTHR45627:SF9">
    <property type="entry name" value="ADENYLATE CYCLASE TYPE 7"/>
    <property type="match status" value="1"/>
</dbReference>
<organism evidence="25 26">
    <name type="scientific">Hirundo rustica rustica</name>
    <dbReference type="NCBI Taxonomy" id="333673"/>
    <lineage>
        <taxon>Eukaryota</taxon>
        <taxon>Metazoa</taxon>
        <taxon>Chordata</taxon>
        <taxon>Craniata</taxon>
        <taxon>Vertebrata</taxon>
        <taxon>Euteleostomi</taxon>
        <taxon>Archelosauria</taxon>
        <taxon>Archosauria</taxon>
        <taxon>Dinosauria</taxon>
        <taxon>Saurischia</taxon>
        <taxon>Theropoda</taxon>
        <taxon>Coelurosauria</taxon>
        <taxon>Aves</taxon>
        <taxon>Neognathae</taxon>
        <taxon>Neoaves</taxon>
        <taxon>Telluraves</taxon>
        <taxon>Australaves</taxon>
        <taxon>Passeriformes</taxon>
        <taxon>Sylvioidea</taxon>
        <taxon>Hirundinidae</taxon>
        <taxon>Hirundo</taxon>
    </lineage>
</organism>
<evidence type="ECO:0000256" key="3">
    <source>
        <dbReference type="ARBA" id="ARBA00001946"/>
    </source>
</evidence>
<evidence type="ECO:0000256" key="14">
    <source>
        <dbReference type="ARBA" id="ARBA00023136"/>
    </source>
</evidence>
<proteinExistence type="inferred from homology"/>
<comment type="caution">
    <text evidence="25">The sequence shown here is derived from an EMBL/GenBank/DDBJ whole genome shotgun (WGS) entry which is preliminary data.</text>
</comment>
<dbReference type="GO" id="GO:0046872">
    <property type="term" value="F:metal ion binding"/>
    <property type="evidence" value="ECO:0007669"/>
    <property type="project" value="UniProtKB-KW"/>
</dbReference>
<protein>
    <recommendedName>
        <fullName evidence="18">Adenylate cyclase type 7</fullName>
        <ecNumber evidence="5">4.6.1.1</ecNumber>
    </recommendedName>
    <alternativeName>
        <fullName evidence="21">ATP pyrophosphate-lyase 7</fullName>
    </alternativeName>
    <alternativeName>
        <fullName evidence="19">Adenylate cyclase type VII</fullName>
    </alternativeName>
    <alternativeName>
        <fullName evidence="20">Adenylyl cyclase 7</fullName>
    </alternativeName>
</protein>
<evidence type="ECO:0000256" key="9">
    <source>
        <dbReference type="ARBA" id="ARBA00022741"/>
    </source>
</evidence>
<dbReference type="GO" id="GO:0004016">
    <property type="term" value="F:adenylate cyclase activity"/>
    <property type="evidence" value="ECO:0007669"/>
    <property type="project" value="UniProtKB-EC"/>
</dbReference>
<dbReference type="GO" id="GO:0006171">
    <property type="term" value="P:cAMP biosynthetic process"/>
    <property type="evidence" value="ECO:0007669"/>
    <property type="project" value="UniProtKB-KW"/>
</dbReference>
<dbReference type="CDD" id="cd07302">
    <property type="entry name" value="CHD"/>
    <property type="match status" value="2"/>
</dbReference>
<dbReference type="GO" id="GO:0007193">
    <property type="term" value="P:adenylate cyclase-inhibiting G protein-coupled receptor signaling pathway"/>
    <property type="evidence" value="ECO:0007669"/>
    <property type="project" value="TreeGrafter"/>
</dbReference>
<evidence type="ECO:0000259" key="24">
    <source>
        <dbReference type="PROSITE" id="PS50125"/>
    </source>
</evidence>
<feature type="transmembrane region" description="Helical" evidence="23">
    <location>
        <begin position="34"/>
        <end position="56"/>
    </location>
</feature>
<feature type="transmembrane region" description="Helical" evidence="23">
    <location>
        <begin position="158"/>
        <end position="181"/>
    </location>
</feature>
<dbReference type="InterPro" id="IPR032628">
    <property type="entry name" value="AC_N"/>
</dbReference>
<evidence type="ECO:0000256" key="2">
    <source>
        <dbReference type="ARBA" id="ARBA00001936"/>
    </source>
</evidence>
<dbReference type="GO" id="GO:0007189">
    <property type="term" value="P:adenylate cyclase-activating G protein-coupled receptor signaling pathway"/>
    <property type="evidence" value="ECO:0007669"/>
    <property type="project" value="TreeGrafter"/>
</dbReference>
<name>A0A3M0K7F5_HIRRU</name>
<comment type="cofactor">
    <cofactor evidence="3">
        <name>Mg(2+)</name>
        <dbReference type="ChEBI" id="CHEBI:18420"/>
    </cofactor>
</comment>
<dbReference type="EC" id="4.6.1.1" evidence="5"/>
<feature type="domain" description="Guanylate cyclase" evidence="24">
    <location>
        <begin position="264"/>
        <end position="391"/>
    </location>
</feature>
<evidence type="ECO:0000256" key="10">
    <source>
        <dbReference type="ARBA" id="ARBA00022840"/>
    </source>
</evidence>
<feature type="transmembrane region" description="Helical" evidence="23">
    <location>
        <begin position="527"/>
        <end position="544"/>
    </location>
</feature>
<keyword evidence="26" id="KW-1185">Reference proteome</keyword>
<keyword evidence="12 23" id="KW-1133">Transmembrane helix</keyword>
<keyword evidence="9" id="KW-0547">Nucleotide-binding</keyword>
<dbReference type="FunFam" id="3.30.70.1230:FF:000012">
    <property type="entry name" value="Adenylate cyclase"/>
    <property type="match status" value="1"/>
</dbReference>
<dbReference type="InterPro" id="IPR018297">
    <property type="entry name" value="A/G_cyclase_CS"/>
</dbReference>
<dbReference type="GO" id="GO:0005886">
    <property type="term" value="C:plasma membrane"/>
    <property type="evidence" value="ECO:0007669"/>
    <property type="project" value="TreeGrafter"/>
</dbReference>
<evidence type="ECO:0000256" key="20">
    <source>
        <dbReference type="ARBA" id="ARBA00081226"/>
    </source>
</evidence>
<dbReference type="SMART" id="SM00044">
    <property type="entry name" value="CYCc"/>
    <property type="match status" value="2"/>
</dbReference>
<keyword evidence="11" id="KW-0460">Magnesium</keyword>
<dbReference type="OrthoDB" id="10035433at2759"/>
<dbReference type="GO" id="GO:0035556">
    <property type="term" value="P:intracellular signal transduction"/>
    <property type="evidence" value="ECO:0007669"/>
    <property type="project" value="InterPro"/>
</dbReference>
<sequence>MPAKGKYFFNESDDRRISDPLYEKYRYTSQQQPLLLLLLFIAILVWTTLIVIFFITAEAHSHLAFIIAVCAALAVFAVMYLLLCMESLFRRWLTLFGGMVWICFLTVGYVSLFEKGSDYQLWEQVPFFLFIIFTVYTMLPFGMRGAVIISVISALSHIIVLSTVLLANAVIFLCGNFVGAFHKRQMQVASWDLYRYTLKCIQVRMKLKIEKRQQENLLLSILPAHISMEMKLAIIERLKETNDNRQMHDNNFHSLYVKRHQNVSILYADIVGFTRLASDCSPKELVVMLNELFGKFDQIAKENECMRIKILGDCYYCVSGLPVSLPVHARNCVKMGLDMCEAIKQVREATGVDINMRVGIHSGNVLCGVIGLRKWQYDVWSHDVSLANRMESAGVPGRVHITEATLNHLGKAYEVEEGNGHLRDPYLESMNIKTYLVVDPRYRNIPILKLKSYFVCASFVFLCIFVIQMLIMPKTAELGISFGVVAVIIVLILFVCFAEKCLYYAYCCILGFIACSVFLQMSFELKVLFLSIAVTVYLIIFNTLQHKDIYGNSTRFFIKEPRIMTNLYLVLFYITLVLLAKQIDYYCRLDCLWKNKFKKEHEQFETMENVNRLLLENVLPAHVAAYFIGEKRNEDWYHQSYDCVCVMFASVPDFKVFYTECDVNKEGLECLRLLNEIIADFDELLLKPKFSGVEKIKTIGSTYMAAAGLSVTPGQENNQDRERQHAHIGIMVEYGIALMSKLDGINRHSFNNFRLRVGINHGPVIAGVIGARKPQYDIWGNTVNVASRMESTGELGKIQVTEETSKILQELGYSCECRGLINVKGKGELRTYFVCTETAKFQGMGLN</sequence>
<dbReference type="PROSITE" id="PS00452">
    <property type="entry name" value="GUANYLATE_CYCLASE_1"/>
    <property type="match status" value="1"/>
</dbReference>
<feature type="transmembrane region" description="Helical" evidence="23">
    <location>
        <begin position="478"/>
        <end position="496"/>
    </location>
</feature>
<evidence type="ECO:0000256" key="1">
    <source>
        <dbReference type="ARBA" id="ARBA00001593"/>
    </source>
</evidence>
<dbReference type="InterPro" id="IPR001054">
    <property type="entry name" value="A/G_cyclase"/>
</dbReference>
<keyword evidence="14 23" id="KW-0472">Membrane</keyword>
<evidence type="ECO:0000256" key="13">
    <source>
        <dbReference type="ARBA" id="ARBA00022998"/>
    </source>
</evidence>
<evidence type="ECO:0000256" key="15">
    <source>
        <dbReference type="ARBA" id="ARBA00023180"/>
    </source>
</evidence>
<evidence type="ECO:0000256" key="17">
    <source>
        <dbReference type="ARBA" id="ARBA00023239"/>
    </source>
</evidence>